<sequence length="157" mass="18444">ISFMVKMVSNYEYTCRNIDDRVSRYDNEQVFFLIQLHAVLRRFVGVKNLAAGDTPADFTLGVRRRFLNSLALKYHPDKGGNLKHFLYFNGPFKEFVNNDRCIRLYAMYLCAPDTFHLKLKSKNKYVTYENIELPEGFTEVFVPEESDIIPEPLFPDR</sequence>
<evidence type="ECO:0000313" key="1">
    <source>
        <dbReference type="Proteomes" id="UP000887579"/>
    </source>
</evidence>
<accession>A0AC34GK32</accession>
<dbReference type="Proteomes" id="UP000887579">
    <property type="component" value="Unplaced"/>
</dbReference>
<reference evidence="2" key="1">
    <citation type="submission" date="2022-11" db="UniProtKB">
        <authorList>
            <consortium name="WormBaseParasite"/>
        </authorList>
    </citation>
    <scope>IDENTIFICATION</scope>
</reference>
<protein>
    <submittedName>
        <fullName evidence="2">J domain-containing protein</fullName>
    </submittedName>
</protein>
<evidence type="ECO:0000313" key="2">
    <source>
        <dbReference type="WBParaSite" id="ES5_v2.g30075.t1"/>
    </source>
</evidence>
<organism evidence="1 2">
    <name type="scientific">Panagrolaimus sp. ES5</name>
    <dbReference type="NCBI Taxonomy" id="591445"/>
    <lineage>
        <taxon>Eukaryota</taxon>
        <taxon>Metazoa</taxon>
        <taxon>Ecdysozoa</taxon>
        <taxon>Nematoda</taxon>
        <taxon>Chromadorea</taxon>
        <taxon>Rhabditida</taxon>
        <taxon>Tylenchina</taxon>
        <taxon>Panagrolaimomorpha</taxon>
        <taxon>Panagrolaimoidea</taxon>
        <taxon>Panagrolaimidae</taxon>
        <taxon>Panagrolaimus</taxon>
    </lineage>
</organism>
<proteinExistence type="predicted"/>
<dbReference type="WBParaSite" id="ES5_v2.g30075.t1">
    <property type="protein sequence ID" value="ES5_v2.g30075.t1"/>
    <property type="gene ID" value="ES5_v2.g30075"/>
</dbReference>
<name>A0AC34GK32_9BILA</name>